<keyword evidence="4 10" id="KW-1133">Transmembrane helix</keyword>
<evidence type="ECO:0000256" key="1">
    <source>
        <dbReference type="ARBA" id="ARBA00004651"/>
    </source>
</evidence>
<keyword evidence="2 10" id="KW-1003">Cell membrane</keyword>
<comment type="function">
    <text evidence="9 10">Fluoride-specific ion channel. Important for reducing fluoride concentration in the cell, thus reducing its toxicity.</text>
</comment>
<feature type="binding site" evidence="10">
    <location>
        <position position="78"/>
    </location>
    <ligand>
        <name>Na(+)</name>
        <dbReference type="ChEBI" id="CHEBI:29101"/>
        <note>structural</note>
    </ligand>
</feature>
<comment type="activity regulation">
    <text evidence="10">Na(+) is not transported, but it plays an essential structural role and its presence is essential for fluoride channel function.</text>
</comment>
<dbReference type="PANTHER" id="PTHR28259:SF1">
    <property type="entry name" value="FLUORIDE EXPORT PROTEIN 1-RELATED"/>
    <property type="match status" value="1"/>
</dbReference>
<evidence type="ECO:0000313" key="12">
    <source>
        <dbReference type="EMBL" id="MBB5475109.1"/>
    </source>
</evidence>
<evidence type="ECO:0000256" key="9">
    <source>
        <dbReference type="ARBA" id="ARBA00049940"/>
    </source>
</evidence>
<dbReference type="OrthoDB" id="4408652at2"/>
<keyword evidence="5 10" id="KW-0472">Membrane</keyword>
<dbReference type="GO" id="GO:0140114">
    <property type="term" value="P:cellular detoxification of fluoride"/>
    <property type="evidence" value="ECO:0007669"/>
    <property type="project" value="UniProtKB-UniRule"/>
</dbReference>
<evidence type="ECO:0000256" key="3">
    <source>
        <dbReference type="ARBA" id="ARBA00022692"/>
    </source>
</evidence>
<dbReference type="GO" id="GO:0046872">
    <property type="term" value="F:metal ion binding"/>
    <property type="evidence" value="ECO:0007669"/>
    <property type="project" value="UniProtKB-KW"/>
</dbReference>
<keyword evidence="6 10" id="KW-0407">Ion channel</keyword>
<evidence type="ECO:0000256" key="10">
    <source>
        <dbReference type="HAMAP-Rule" id="MF_00454"/>
    </source>
</evidence>
<dbReference type="HAMAP" id="MF_00454">
    <property type="entry name" value="FluC"/>
    <property type="match status" value="1"/>
</dbReference>
<protein>
    <recommendedName>
        <fullName evidence="10">Fluoride-specific ion channel FluC</fullName>
    </recommendedName>
</protein>
<evidence type="ECO:0000313" key="11">
    <source>
        <dbReference type="EMBL" id="GEL48820.1"/>
    </source>
</evidence>
<dbReference type="AlphaFoldDB" id="A0A511FHX5"/>
<dbReference type="EMBL" id="JACHDN010000001">
    <property type="protein sequence ID" value="MBB5475109.1"/>
    <property type="molecule type" value="Genomic_DNA"/>
</dbReference>
<comment type="catalytic activity">
    <reaction evidence="8">
        <text>fluoride(in) = fluoride(out)</text>
        <dbReference type="Rhea" id="RHEA:76159"/>
        <dbReference type="ChEBI" id="CHEBI:17051"/>
    </reaction>
    <physiologicalReaction direction="left-to-right" evidence="8">
        <dbReference type="Rhea" id="RHEA:76160"/>
    </physiologicalReaction>
</comment>
<dbReference type="InterPro" id="IPR003691">
    <property type="entry name" value="FluC"/>
</dbReference>
<reference evidence="11 13" key="1">
    <citation type="submission" date="2019-07" db="EMBL/GenBank/DDBJ databases">
        <title>Whole genome shotgun sequence of Cellulomonas hominis NBRC 16055.</title>
        <authorList>
            <person name="Hosoyama A."/>
            <person name="Uohara A."/>
            <person name="Ohji S."/>
            <person name="Ichikawa N."/>
        </authorList>
    </citation>
    <scope>NUCLEOTIDE SEQUENCE [LARGE SCALE GENOMIC DNA]</scope>
    <source>
        <strain evidence="11 13">NBRC 16055</strain>
    </source>
</reference>
<evidence type="ECO:0000256" key="6">
    <source>
        <dbReference type="ARBA" id="ARBA00023303"/>
    </source>
</evidence>
<feature type="transmembrane region" description="Helical" evidence="10">
    <location>
        <begin position="99"/>
        <end position="121"/>
    </location>
</feature>
<keyword evidence="10" id="KW-0406">Ion transport</keyword>
<comment type="subcellular location">
    <subcellularLocation>
        <location evidence="1 10">Cell membrane</location>
        <topology evidence="1 10">Multi-pass membrane protein</topology>
    </subcellularLocation>
</comment>
<feature type="transmembrane region" description="Helical" evidence="10">
    <location>
        <begin position="33"/>
        <end position="55"/>
    </location>
</feature>
<proteinExistence type="inferred from homology"/>
<dbReference type="EMBL" id="BJVQ01000114">
    <property type="protein sequence ID" value="GEL48820.1"/>
    <property type="molecule type" value="Genomic_DNA"/>
</dbReference>
<comment type="similarity">
    <text evidence="7 10">Belongs to the fluoride channel Fluc/FEX (TC 1.A.43) family.</text>
</comment>
<name>A0A511FHX5_9CELL</name>
<evidence type="ECO:0000313" key="13">
    <source>
        <dbReference type="Proteomes" id="UP000321723"/>
    </source>
</evidence>
<keyword evidence="10" id="KW-0479">Metal-binding</keyword>
<evidence type="ECO:0000256" key="2">
    <source>
        <dbReference type="ARBA" id="ARBA00022475"/>
    </source>
</evidence>
<keyword evidence="3 10" id="KW-0812">Transmembrane</keyword>
<keyword evidence="10" id="KW-0813">Transport</keyword>
<dbReference type="Proteomes" id="UP000564629">
    <property type="component" value="Unassembled WGS sequence"/>
</dbReference>
<comment type="caution">
    <text evidence="11">The sequence shown here is derived from an EMBL/GenBank/DDBJ whole genome shotgun (WGS) entry which is preliminary data.</text>
</comment>
<reference evidence="12 14" key="2">
    <citation type="submission" date="2020-08" db="EMBL/GenBank/DDBJ databases">
        <title>Sequencing the genomes of 1000 actinobacteria strains.</title>
        <authorList>
            <person name="Klenk H.-P."/>
        </authorList>
    </citation>
    <scope>NUCLEOTIDE SEQUENCE [LARGE SCALE GENOMIC DNA]</scope>
    <source>
        <strain evidence="12 14">DSM 9581</strain>
    </source>
</reference>
<gene>
    <name evidence="10" type="primary">fluC</name>
    <name evidence="10" type="synonym">crcB</name>
    <name evidence="11" type="ORF">CHO01_39360</name>
    <name evidence="12" type="ORF">HNR08_003845</name>
</gene>
<accession>A0A511FHX5</accession>
<dbReference type="PANTHER" id="PTHR28259">
    <property type="entry name" value="FLUORIDE EXPORT PROTEIN 1-RELATED"/>
    <property type="match status" value="1"/>
</dbReference>
<sequence length="133" mass="13460">MAVLVAAGATLGTTARATLESTFAPTTGAVPWVTFGINITGSFLLGALLQLLTYAGPDTGWRRTVRLGCGTGVIGGFTTYSTFILEIDQLARGGNLGAATGYMFASVSAGLAAALVAIAFVNRVAGRRSVVTA</sequence>
<feature type="transmembrane region" description="Helical" evidence="10">
    <location>
        <begin position="67"/>
        <end position="87"/>
    </location>
</feature>
<evidence type="ECO:0000256" key="7">
    <source>
        <dbReference type="ARBA" id="ARBA00035120"/>
    </source>
</evidence>
<keyword evidence="13" id="KW-1185">Reference proteome</keyword>
<dbReference type="Pfam" id="PF02537">
    <property type="entry name" value="CRCB"/>
    <property type="match status" value="1"/>
</dbReference>
<dbReference type="Proteomes" id="UP000321723">
    <property type="component" value="Unassembled WGS sequence"/>
</dbReference>
<evidence type="ECO:0000313" key="14">
    <source>
        <dbReference type="Proteomes" id="UP000564629"/>
    </source>
</evidence>
<evidence type="ECO:0000256" key="8">
    <source>
        <dbReference type="ARBA" id="ARBA00035585"/>
    </source>
</evidence>
<feature type="binding site" evidence="10">
    <location>
        <position position="75"/>
    </location>
    <ligand>
        <name>Na(+)</name>
        <dbReference type="ChEBI" id="CHEBI:29101"/>
        <note>structural</note>
    </ligand>
</feature>
<evidence type="ECO:0000256" key="4">
    <source>
        <dbReference type="ARBA" id="ARBA00022989"/>
    </source>
</evidence>
<dbReference type="GO" id="GO:0062054">
    <property type="term" value="F:fluoride channel activity"/>
    <property type="evidence" value="ECO:0007669"/>
    <property type="project" value="UniProtKB-UniRule"/>
</dbReference>
<organism evidence="11 13">
    <name type="scientific">Cellulomonas hominis</name>
    <dbReference type="NCBI Taxonomy" id="156981"/>
    <lineage>
        <taxon>Bacteria</taxon>
        <taxon>Bacillati</taxon>
        <taxon>Actinomycetota</taxon>
        <taxon>Actinomycetes</taxon>
        <taxon>Micrococcales</taxon>
        <taxon>Cellulomonadaceae</taxon>
        <taxon>Cellulomonas</taxon>
    </lineage>
</organism>
<dbReference type="RefSeq" id="WP_146840817.1">
    <property type="nucleotide sequence ID" value="NZ_BJVQ01000114.1"/>
</dbReference>
<dbReference type="GO" id="GO:0005886">
    <property type="term" value="C:plasma membrane"/>
    <property type="evidence" value="ECO:0007669"/>
    <property type="project" value="UniProtKB-SubCell"/>
</dbReference>
<evidence type="ECO:0000256" key="5">
    <source>
        <dbReference type="ARBA" id="ARBA00023136"/>
    </source>
</evidence>
<keyword evidence="10" id="KW-0915">Sodium</keyword>